<keyword evidence="2" id="KW-0732">Signal</keyword>
<feature type="transmembrane region" description="Helical" evidence="1">
    <location>
        <begin position="123"/>
        <end position="141"/>
    </location>
</feature>
<proteinExistence type="predicted"/>
<gene>
    <name evidence="3" type="ORF">AVDCRST_MAG42-989</name>
</gene>
<keyword evidence="1" id="KW-1133">Transmembrane helix</keyword>
<evidence type="ECO:0000313" key="3">
    <source>
        <dbReference type="EMBL" id="CAA9228528.1"/>
    </source>
</evidence>
<sequence>MRSCLWRGTQLVLVFALALLAGCSGGPRAAFPTEEEARANLRRDMTADEVFAAFGQPGGHQWVDLKLGGKVHYLAPPSARTRRTEGYVGFTVYFNRDRVWDWHMIVMNPSYEHRLLPAGASSWQLRLVALVAIGLLGYAVFRAVRARASHRTALLDAYAGREIPSELPPDFSFITHDTTLQTVVDTAGSASRITRFPAGRDAAAGASGKTAATALEYDLPDHGAVIVLVEPPGEPQSQVQAVLYRRPRGAEQN</sequence>
<keyword evidence="1" id="KW-0472">Membrane</keyword>
<feature type="chain" id="PRO_5026748883" evidence="2">
    <location>
        <begin position="30"/>
        <end position="253"/>
    </location>
</feature>
<protein>
    <submittedName>
        <fullName evidence="3">Uncharacterized protein</fullName>
    </submittedName>
</protein>
<dbReference type="AlphaFoldDB" id="A0A6J4HPQ3"/>
<organism evidence="3">
    <name type="scientific">uncultured Chthoniobacterales bacterium</name>
    <dbReference type="NCBI Taxonomy" id="1836801"/>
    <lineage>
        <taxon>Bacteria</taxon>
        <taxon>Pseudomonadati</taxon>
        <taxon>Verrucomicrobiota</taxon>
        <taxon>Spartobacteria</taxon>
        <taxon>Chthoniobacterales</taxon>
        <taxon>environmental samples</taxon>
    </lineage>
</organism>
<evidence type="ECO:0000256" key="1">
    <source>
        <dbReference type="SAM" id="Phobius"/>
    </source>
</evidence>
<keyword evidence="1" id="KW-0812">Transmembrane</keyword>
<reference evidence="3" key="1">
    <citation type="submission" date="2020-02" db="EMBL/GenBank/DDBJ databases">
        <authorList>
            <person name="Meier V. D."/>
        </authorList>
    </citation>
    <scope>NUCLEOTIDE SEQUENCE</scope>
    <source>
        <strain evidence="3">AVDCRST_MAG42</strain>
    </source>
</reference>
<evidence type="ECO:0000256" key="2">
    <source>
        <dbReference type="SAM" id="SignalP"/>
    </source>
</evidence>
<accession>A0A6J4HPQ3</accession>
<feature type="signal peptide" evidence="2">
    <location>
        <begin position="1"/>
        <end position="29"/>
    </location>
</feature>
<dbReference type="EMBL" id="CADCTA010000049">
    <property type="protein sequence ID" value="CAA9228528.1"/>
    <property type="molecule type" value="Genomic_DNA"/>
</dbReference>
<dbReference type="PROSITE" id="PS51257">
    <property type="entry name" value="PROKAR_LIPOPROTEIN"/>
    <property type="match status" value="1"/>
</dbReference>
<name>A0A6J4HPQ3_9BACT</name>